<evidence type="ECO:0000256" key="1">
    <source>
        <dbReference type="SAM" id="MobiDB-lite"/>
    </source>
</evidence>
<dbReference type="Proteomes" id="UP000318864">
    <property type="component" value="Unassembled WGS sequence"/>
</dbReference>
<feature type="compositionally biased region" description="Basic and acidic residues" evidence="1">
    <location>
        <begin position="1"/>
        <end position="33"/>
    </location>
</feature>
<dbReference type="EMBL" id="RBZW01000066">
    <property type="protein sequence ID" value="THE63378.1"/>
    <property type="molecule type" value="Genomic_DNA"/>
</dbReference>
<gene>
    <name evidence="3" type="ORF">D8Y22_18535</name>
</gene>
<sequence>MTRPSWNRDEHDPEVKHDARGYSDGEPTDRDTIASDPNPNRRGKWLSVGIAALGVVTIGQTLALEVAASAFWNAFLVGGVLVLAGGYNYSRRSKQELGSAGVASLAAVAGLWLVASPFVIGPGAGPTLMGNESSAWLTLTVGLLALGCGSYSAAMIRRRRLEANDRRMTDTSPPRAVPNGDDVRLD</sequence>
<keyword evidence="2" id="KW-0812">Transmembrane</keyword>
<feature type="transmembrane region" description="Helical" evidence="2">
    <location>
        <begin position="97"/>
        <end position="115"/>
    </location>
</feature>
<feature type="transmembrane region" description="Helical" evidence="2">
    <location>
        <begin position="70"/>
        <end position="90"/>
    </location>
</feature>
<feature type="region of interest" description="Disordered" evidence="1">
    <location>
        <begin position="1"/>
        <end position="40"/>
    </location>
</feature>
<evidence type="ECO:0000313" key="3">
    <source>
        <dbReference type="EMBL" id="THE63378.1"/>
    </source>
</evidence>
<feature type="transmembrane region" description="Helical" evidence="2">
    <location>
        <begin position="135"/>
        <end position="156"/>
    </location>
</feature>
<proteinExistence type="predicted"/>
<keyword evidence="4" id="KW-1185">Reference proteome</keyword>
<dbReference type="OrthoDB" id="169701at2157"/>
<keyword evidence="2" id="KW-1133">Transmembrane helix</keyword>
<comment type="caution">
    <text evidence="3">The sequence shown here is derived from an EMBL/GenBank/DDBJ whole genome shotgun (WGS) entry which is preliminary data.</text>
</comment>
<name>A0A4S3TLA1_9EURY</name>
<evidence type="ECO:0000313" key="4">
    <source>
        <dbReference type="Proteomes" id="UP000318864"/>
    </source>
</evidence>
<protein>
    <submittedName>
        <fullName evidence="3">DMT family transporter</fullName>
    </submittedName>
</protein>
<feature type="transmembrane region" description="Helical" evidence="2">
    <location>
        <begin position="45"/>
        <end position="64"/>
    </location>
</feature>
<feature type="region of interest" description="Disordered" evidence="1">
    <location>
        <begin position="164"/>
        <end position="186"/>
    </location>
</feature>
<evidence type="ECO:0000256" key="2">
    <source>
        <dbReference type="SAM" id="Phobius"/>
    </source>
</evidence>
<reference evidence="3 4" key="1">
    <citation type="submission" date="2018-10" db="EMBL/GenBank/DDBJ databases">
        <title>Natronolimnobius sp. XQ-INN 246 isolated from Inner Mongolia Autonomous Region of China.</title>
        <authorList>
            <person name="Xue Q."/>
        </authorList>
    </citation>
    <scope>NUCLEOTIDE SEQUENCE [LARGE SCALE GENOMIC DNA]</scope>
    <source>
        <strain evidence="3 4">XQ-INN 246</strain>
    </source>
</reference>
<organism evidence="3 4">
    <name type="scientific">Salinadaptatus halalkaliphilus</name>
    <dbReference type="NCBI Taxonomy" id="2419781"/>
    <lineage>
        <taxon>Archaea</taxon>
        <taxon>Methanobacteriati</taxon>
        <taxon>Methanobacteriota</taxon>
        <taxon>Stenosarchaea group</taxon>
        <taxon>Halobacteria</taxon>
        <taxon>Halobacteriales</taxon>
        <taxon>Natrialbaceae</taxon>
        <taxon>Salinadaptatus</taxon>
    </lineage>
</organism>
<dbReference type="AlphaFoldDB" id="A0A4S3TLA1"/>
<accession>A0A4S3TLA1</accession>
<dbReference type="RefSeq" id="WP_141466150.1">
    <property type="nucleotide sequence ID" value="NZ_RBZW01000066.1"/>
</dbReference>
<keyword evidence="2" id="KW-0472">Membrane</keyword>